<dbReference type="EMBL" id="BGPR01009810">
    <property type="protein sequence ID" value="GBN42423.1"/>
    <property type="molecule type" value="Genomic_DNA"/>
</dbReference>
<sequence>MMVSSSCMAMPGPYCSQNSRIAAKVPSEKSGATPSELFPFSEIAGTLIWNKVPCQWTRRRFLPRRVKIVGLLHSGKCLNGFGDYVVEK</sequence>
<name>A0A4Y2NU77_ARAVE</name>
<comment type="caution">
    <text evidence="1">The sequence shown here is derived from an EMBL/GenBank/DDBJ whole genome shotgun (WGS) entry which is preliminary data.</text>
</comment>
<evidence type="ECO:0000313" key="2">
    <source>
        <dbReference type="Proteomes" id="UP000499080"/>
    </source>
</evidence>
<protein>
    <submittedName>
        <fullName evidence="1">Uncharacterized protein</fullName>
    </submittedName>
</protein>
<evidence type="ECO:0000313" key="1">
    <source>
        <dbReference type="EMBL" id="GBN42423.1"/>
    </source>
</evidence>
<proteinExistence type="predicted"/>
<organism evidence="1 2">
    <name type="scientific">Araneus ventricosus</name>
    <name type="common">Orbweaver spider</name>
    <name type="synonym">Epeira ventricosa</name>
    <dbReference type="NCBI Taxonomy" id="182803"/>
    <lineage>
        <taxon>Eukaryota</taxon>
        <taxon>Metazoa</taxon>
        <taxon>Ecdysozoa</taxon>
        <taxon>Arthropoda</taxon>
        <taxon>Chelicerata</taxon>
        <taxon>Arachnida</taxon>
        <taxon>Araneae</taxon>
        <taxon>Araneomorphae</taxon>
        <taxon>Entelegynae</taxon>
        <taxon>Araneoidea</taxon>
        <taxon>Araneidae</taxon>
        <taxon>Araneus</taxon>
    </lineage>
</organism>
<dbReference type="AlphaFoldDB" id="A0A4Y2NU77"/>
<reference evidence="1 2" key="1">
    <citation type="journal article" date="2019" name="Sci. Rep.">
        <title>Orb-weaving spider Araneus ventricosus genome elucidates the spidroin gene catalogue.</title>
        <authorList>
            <person name="Kono N."/>
            <person name="Nakamura H."/>
            <person name="Ohtoshi R."/>
            <person name="Moran D.A.P."/>
            <person name="Shinohara A."/>
            <person name="Yoshida Y."/>
            <person name="Fujiwara M."/>
            <person name="Mori M."/>
            <person name="Tomita M."/>
            <person name="Arakawa K."/>
        </authorList>
    </citation>
    <scope>NUCLEOTIDE SEQUENCE [LARGE SCALE GENOMIC DNA]</scope>
</reference>
<keyword evidence="2" id="KW-1185">Reference proteome</keyword>
<accession>A0A4Y2NU77</accession>
<dbReference type="Proteomes" id="UP000499080">
    <property type="component" value="Unassembled WGS sequence"/>
</dbReference>
<gene>
    <name evidence="1" type="ORF">AVEN_273093_1</name>
</gene>